<accession>A0ABW6FHA3</accession>
<comment type="caution">
    <text evidence="2">The sequence shown here is derived from an EMBL/GenBank/DDBJ whole genome shotgun (WGS) entry which is preliminary data.</text>
</comment>
<dbReference type="EMBL" id="JBHXIJ010000018">
    <property type="protein sequence ID" value="MFD5098334.1"/>
    <property type="molecule type" value="Genomic_DNA"/>
</dbReference>
<sequence>MRLEELVTPGTVTLDQEALHAALGEPEAPFSGVPAHQRPEAIKIIFDEAPEPGPQQPEEPQEPQEPQEPEQP</sequence>
<evidence type="ECO:0000313" key="3">
    <source>
        <dbReference type="Proteomes" id="UP001598448"/>
    </source>
</evidence>
<gene>
    <name evidence="2" type="ORF">ACFWJN_05060</name>
</gene>
<evidence type="ECO:0000256" key="1">
    <source>
        <dbReference type="SAM" id="MobiDB-lite"/>
    </source>
</evidence>
<reference evidence="2 3" key="1">
    <citation type="submission" date="2024-09" db="EMBL/GenBank/DDBJ databases">
        <title>The Natural Products Discovery Center: Release of the First 8490 Sequenced Strains for Exploring Actinobacteria Biosynthetic Diversity.</title>
        <authorList>
            <person name="Kalkreuter E."/>
            <person name="Kautsar S.A."/>
            <person name="Yang D."/>
            <person name="Bader C.D."/>
            <person name="Teijaro C.N."/>
            <person name="Fluegel L."/>
            <person name="Davis C.M."/>
            <person name="Simpson J.R."/>
            <person name="Lauterbach L."/>
            <person name="Steele A.D."/>
            <person name="Gui C."/>
            <person name="Meng S."/>
            <person name="Li G."/>
            <person name="Viehrig K."/>
            <person name="Ye F."/>
            <person name="Su P."/>
            <person name="Kiefer A.F."/>
            <person name="Nichols A."/>
            <person name="Cepeda A.J."/>
            <person name="Yan W."/>
            <person name="Fan B."/>
            <person name="Jiang Y."/>
            <person name="Adhikari A."/>
            <person name="Zheng C.-J."/>
            <person name="Schuster L."/>
            <person name="Cowan T.M."/>
            <person name="Smanski M.J."/>
            <person name="Chevrette M.G."/>
            <person name="De Carvalho L.P.S."/>
            <person name="Shen B."/>
        </authorList>
    </citation>
    <scope>NUCLEOTIDE SEQUENCE [LARGE SCALE GENOMIC DNA]</scope>
    <source>
        <strain evidence="2 3">NPDC058348</strain>
    </source>
</reference>
<keyword evidence="3" id="KW-1185">Reference proteome</keyword>
<dbReference type="RefSeq" id="WP_386709095.1">
    <property type="nucleotide sequence ID" value="NZ_JBHXIJ010000018.1"/>
</dbReference>
<name>A0ABW6FHA3_9ACTN</name>
<protein>
    <submittedName>
        <fullName evidence="2">Uncharacterized protein</fullName>
    </submittedName>
</protein>
<feature type="region of interest" description="Disordered" evidence="1">
    <location>
        <begin position="46"/>
        <end position="72"/>
    </location>
</feature>
<evidence type="ECO:0000313" key="2">
    <source>
        <dbReference type="EMBL" id="MFD5098334.1"/>
    </source>
</evidence>
<organism evidence="2 3">
    <name type="scientific">Streptomyces albidochromogenes</name>
    <dbReference type="NCBI Taxonomy" id="329524"/>
    <lineage>
        <taxon>Bacteria</taxon>
        <taxon>Bacillati</taxon>
        <taxon>Actinomycetota</taxon>
        <taxon>Actinomycetes</taxon>
        <taxon>Kitasatosporales</taxon>
        <taxon>Streptomycetaceae</taxon>
        <taxon>Streptomyces</taxon>
    </lineage>
</organism>
<proteinExistence type="predicted"/>
<dbReference type="Proteomes" id="UP001598448">
    <property type="component" value="Unassembled WGS sequence"/>
</dbReference>
<feature type="compositionally biased region" description="Acidic residues" evidence="1">
    <location>
        <begin position="59"/>
        <end position="72"/>
    </location>
</feature>